<dbReference type="OrthoDB" id="2287485at2759"/>
<dbReference type="AlphaFoldDB" id="A0A0B7NEI2"/>
<protein>
    <submittedName>
        <fullName evidence="1">Uncharacterized protein</fullName>
    </submittedName>
</protein>
<dbReference type="Proteomes" id="UP000054107">
    <property type="component" value="Unassembled WGS sequence"/>
</dbReference>
<organism evidence="1 2">
    <name type="scientific">Parasitella parasitica</name>
    <dbReference type="NCBI Taxonomy" id="35722"/>
    <lineage>
        <taxon>Eukaryota</taxon>
        <taxon>Fungi</taxon>
        <taxon>Fungi incertae sedis</taxon>
        <taxon>Mucoromycota</taxon>
        <taxon>Mucoromycotina</taxon>
        <taxon>Mucoromycetes</taxon>
        <taxon>Mucorales</taxon>
        <taxon>Mucorineae</taxon>
        <taxon>Mucoraceae</taxon>
        <taxon>Parasitella</taxon>
    </lineage>
</organism>
<proteinExistence type="predicted"/>
<sequence length="148" mass="16770">MRFYSFTNTVVVVGKDAKLAESSKVTVPFLKEALNNVEDEPTDLIIANILHRAANGQIGGKKKSDDEEPHEFKPDYVLFVTQRSHCLDLITSAEAKSPSNRAVFPKSDLVRTGQEMRWMFTKLVRERVQNPVVVNMECLRHVQSIKVV</sequence>
<evidence type="ECO:0000313" key="1">
    <source>
        <dbReference type="EMBL" id="CEP13917.1"/>
    </source>
</evidence>
<gene>
    <name evidence="1" type="primary">PARPA_08056.1 scaffold 31304</name>
</gene>
<name>A0A0B7NEI2_9FUNG</name>
<keyword evidence="2" id="KW-1185">Reference proteome</keyword>
<dbReference type="EMBL" id="LN730643">
    <property type="protein sequence ID" value="CEP13917.1"/>
    <property type="molecule type" value="Genomic_DNA"/>
</dbReference>
<accession>A0A0B7NEI2</accession>
<evidence type="ECO:0000313" key="2">
    <source>
        <dbReference type="Proteomes" id="UP000054107"/>
    </source>
</evidence>
<reference evidence="1 2" key="1">
    <citation type="submission" date="2014-09" db="EMBL/GenBank/DDBJ databases">
        <authorList>
            <person name="Ellenberger Sabrina"/>
        </authorList>
    </citation>
    <scope>NUCLEOTIDE SEQUENCE [LARGE SCALE GENOMIC DNA]</scope>
    <source>
        <strain evidence="1 2">CBS 412.66</strain>
    </source>
</reference>